<dbReference type="Pfam" id="PF04055">
    <property type="entry name" value="Radical_SAM"/>
    <property type="match status" value="1"/>
</dbReference>
<organism evidence="19 20">
    <name type="scientific">Afipia carboxidovorans (strain ATCC 49405 / DSM 1227 / KCTC 32145 / OM5)</name>
    <name type="common">Oligotropha carboxidovorans</name>
    <dbReference type="NCBI Taxonomy" id="504832"/>
    <lineage>
        <taxon>Bacteria</taxon>
        <taxon>Pseudomonadati</taxon>
        <taxon>Pseudomonadota</taxon>
        <taxon>Alphaproteobacteria</taxon>
        <taxon>Hyphomicrobiales</taxon>
        <taxon>Nitrobacteraceae</taxon>
        <taxon>Afipia</taxon>
    </lineage>
</organism>
<dbReference type="GO" id="GO:0046872">
    <property type="term" value="F:metal ion binding"/>
    <property type="evidence" value="ECO:0007669"/>
    <property type="project" value="UniProtKB-KW"/>
</dbReference>
<evidence type="ECO:0000256" key="15">
    <source>
        <dbReference type="PIRNR" id="PIRNR000167"/>
    </source>
</evidence>
<protein>
    <recommendedName>
        <fullName evidence="15">Coproporphyrinogen-III oxidase</fullName>
        <ecNumber evidence="15">1.3.98.3</ecNumber>
    </recommendedName>
</protein>
<dbReference type="GO" id="GO:0006782">
    <property type="term" value="P:protoporphyrinogen IX biosynthetic process"/>
    <property type="evidence" value="ECO:0007669"/>
    <property type="project" value="UniProtKB-UniPathway"/>
</dbReference>
<dbReference type="GO" id="GO:0005737">
    <property type="term" value="C:cytoplasm"/>
    <property type="evidence" value="ECO:0007669"/>
    <property type="project" value="UniProtKB-SubCell"/>
</dbReference>
<dbReference type="InterPro" id="IPR006638">
    <property type="entry name" value="Elp3/MiaA/NifB-like_rSAM"/>
</dbReference>
<feature type="binding site" evidence="16">
    <location>
        <position position="333"/>
    </location>
    <ligand>
        <name>S-adenosyl-L-methionine</name>
        <dbReference type="ChEBI" id="CHEBI:59789"/>
        <label>1</label>
    </ligand>
</feature>
<dbReference type="EC" id="1.3.98.3" evidence="15"/>
<feature type="domain" description="Radical SAM core" evidence="18">
    <location>
        <begin position="50"/>
        <end position="281"/>
    </location>
</feature>
<dbReference type="PIRSF" id="PIRSF000167">
    <property type="entry name" value="HemN"/>
    <property type="match status" value="1"/>
</dbReference>
<dbReference type="InterPro" id="IPR007197">
    <property type="entry name" value="rSAM"/>
</dbReference>
<comment type="catalytic activity">
    <reaction evidence="14 15">
        <text>coproporphyrinogen III + 2 S-adenosyl-L-methionine = protoporphyrinogen IX + 2 5'-deoxyadenosine + 2 L-methionine + 2 CO2</text>
        <dbReference type="Rhea" id="RHEA:15425"/>
        <dbReference type="ChEBI" id="CHEBI:16526"/>
        <dbReference type="ChEBI" id="CHEBI:17319"/>
        <dbReference type="ChEBI" id="CHEBI:57307"/>
        <dbReference type="ChEBI" id="CHEBI:57309"/>
        <dbReference type="ChEBI" id="CHEBI:57844"/>
        <dbReference type="ChEBI" id="CHEBI:59789"/>
        <dbReference type="EC" id="1.3.98.3"/>
    </reaction>
</comment>
<dbReference type="SFLD" id="SFLDS00029">
    <property type="entry name" value="Radical_SAM"/>
    <property type="match status" value="1"/>
</dbReference>
<feature type="binding site" evidence="17">
    <location>
        <position position="69"/>
    </location>
    <ligand>
        <name>[4Fe-4S] cluster</name>
        <dbReference type="ChEBI" id="CHEBI:49883"/>
        <note>4Fe-4S-S-AdoMet</note>
    </ligand>
</feature>
<evidence type="ECO:0000256" key="12">
    <source>
        <dbReference type="ARBA" id="ARBA00023244"/>
    </source>
</evidence>
<keyword evidence="7 15" id="KW-0949">S-adenosyl-L-methionine</keyword>
<evidence type="ECO:0000256" key="7">
    <source>
        <dbReference type="ARBA" id="ARBA00022691"/>
    </source>
</evidence>
<evidence type="ECO:0000256" key="4">
    <source>
        <dbReference type="ARBA" id="ARBA00011245"/>
    </source>
</evidence>
<keyword evidence="12 15" id="KW-0627">Porphyrin biosynthesis</keyword>
<comment type="subunit">
    <text evidence="4">Monomer.</text>
</comment>
<comment type="function">
    <text evidence="13">Involved in the heme biosynthesis. Catalyzes the anaerobic oxidative decarboxylation of propionate groups of rings A and B of coproporphyrinogen III to yield the vinyl groups in protoporphyrinogen IX.</text>
</comment>
<comment type="pathway">
    <text evidence="2 15">Porphyrin-containing compound metabolism; protoporphyrin-IX biosynthesis; protoporphyrinogen-IX from coproporphyrinogen-III (AdoMet route): step 1/1.</text>
</comment>
<dbReference type="InterPro" id="IPR004558">
    <property type="entry name" value="Coprogen_oxidase_HemN"/>
</dbReference>
<evidence type="ECO:0000256" key="6">
    <source>
        <dbReference type="ARBA" id="ARBA00022490"/>
    </source>
</evidence>
<feature type="binding site" evidence="16">
    <location>
        <position position="188"/>
    </location>
    <ligand>
        <name>S-adenosyl-L-methionine</name>
        <dbReference type="ChEBI" id="CHEBI:59789"/>
        <label>2</label>
    </ligand>
</feature>
<feature type="binding site" evidence="16">
    <location>
        <position position="247"/>
    </location>
    <ligand>
        <name>S-adenosyl-L-methionine</name>
        <dbReference type="ChEBI" id="CHEBI:59789"/>
        <label>2</label>
    </ligand>
</feature>
<feature type="binding site" evidence="16">
    <location>
        <position position="116"/>
    </location>
    <ligand>
        <name>S-adenosyl-L-methionine</name>
        <dbReference type="ChEBI" id="CHEBI:59789"/>
        <label>1</label>
    </ligand>
</feature>
<dbReference type="UniPathway" id="UPA00251">
    <property type="reaction ID" value="UER00323"/>
</dbReference>
<evidence type="ECO:0000256" key="8">
    <source>
        <dbReference type="ARBA" id="ARBA00022723"/>
    </source>
</evidence>
<feature type="binding site" evidence="17">
    <location>
        <position position="65"/>
    </location>
    <ligand>
        <name>[4Fe-4S] cluster</name>
        <dbReference type="ChEBI" id="CHEBI:49883"/>
        <note>4Fe-4S-S-AdoMet</note>
    </ligand>
</feature>
<feature type="binding site" evidence="16">
    <location>
        <position position="176"/>
    </location>
    <ligand>
        <name>S-adenosyl-L-methionine</name>
        <dbReference type="ChEBI" id="CHEBI:59789"/>
        <label>2</label>
    </ligand>
</feature>
<comment type="subcellular location">
    <subcellularLocation>
        <location evidence="1 15">Cytoplasm</location>
    </subcellularLocation>
</comment>
<dbReference type="SFLD" id="SFLDG01065">
    <property type="entry name" value="anaerobic_coproporphyrinogen-I"/>
    <property type="match status" value="1"/>
</dbReference>
<evidence type="ECO:0000256" key="14">
    <source>
        <dbReference type="ARBA" id="ARBA00048321"/>
    </source>
</evidence>
<feature type="binding site" evidence="16">
    <location>
        <position position="149"/>
    </location>
    <ligand>
        <name>S-adenosyl-L-methionine</name>
        <dbReference type="ChEBI" id="CHEBI:59789"/>
        <label>1</label>
    </ligand>
</feature>
<keyword evidence="9 15" id="KW-0560">Oxidoreductase</keyword>
<dbReference type="KEGG" id="ocg:OCA5_c29190"/>
<feature type="binding site" evidence="17">
    <location>
        <position position="72"/>
    </location>
    <ligand>
        <name>[4Fe-4S] cluster</name>
        <dbReference type="ChEBI" id="CHEBI:49883"/>
        <note>4Fe-4S-S-AdoMet</note>
    </ligand>
</feature>
<gene>
    <name evidence="19" type="primary">hemN</name>
    <name evidence="19" type="ordered locus">OCA5_c29190</name>
</gene>
<evidence type="ECO:0000256" key="9">
    <source>
        <dbReference type="ARBA" id="ARBA00023002"/>
    </source>
</evidence>
<dbReference type="SUPFAM" id="SSF102114">
    <property type="entry name" value="Radical SAM enzymes"/>
    <property type="match status" value="1"/>
</dbReference>
<dbReference type="NCBIfam" id="TIGR00538">
    <property type="entry name" value="hemN"/>
    <property type="match status" value="1"/>
</dbReference>
<dbReference type="Gene3D" id="1.10.10.920">
    <property type="match status" value="1"/>
</dbReference>
<evidence type="ECO:0000256" key="10">
    <source>
        <dbReference type="ARBA" id="ARBA00023004"/>
    </source>
</evidence>
<feature type="binding site" evidence="16">
    <location>
        <position position="59"/>
    </location>
    <ligand>
        <name>S-adenosyl-L-methionine</name>
        <dbReference type="ChEBI" id="CHEBI:59789"/>
        <label>1</label>
    </ligand>
</feature>
<dbReference type="CDD" id="cd01335">
    <property type="entry name" value="Radical_SAM"/>
    <property type="match status" value="1"/>
</dbReference>
<dbReference type="InterPro" id="IPR034505">
    <property type="entry name" value="Coproporphyrinogen-III_oxidase"/>
</dbReference>
<accession>F8BXT1</accession>
<feature type="binding site" evidence="16">
    <location>
        <begin position="71"/>
        <end position="73"/>
    </location>
    <ligand>
        <name>S-adenosyl-L-methionine</name>
        <dbReference type="ChEBI" id="CHEBI:59789"/>
        <label>2</label>
    </ligand>
</feature>
<sequence>MTVPQSAPLRSDLNSRYGEERLPRYTSYPTAPYFSSAITQRTYREWLAAIPQGKPVSLYLHIPFCQSMCWYCGCNTTIVRRNEPVADYLTSLRREIDMVTSHIKQKTTVGGVHFGGGTPTIMTPAQFAELMIFLRQKFSFLPDAEIAIEIDPRRLTREMLNELGASGVTRASLGVQSFDPVVQQAVNRIQSFEDTAAVTEGLRSAGIRSINFDLIYGLPHQTVASCFDTVQKCLQLHPDRFSVFGYAHIPTFKKHQRKIDETALPDGAGRHLQANMIASRLINAGYQQIGLDHFALPDDSLATAQAAGILHRNFQGYTTDTSDILIGFGASAIGRLEQGYVQNEVAPRAYCELVTNGDLPTRKGYALTADDRLRADIIERIMCDFRVDLEQVCAKHGTTPDAALGSADRLEMLITDGVVRLEGPVLSVTDDTRHLVRSVASAFDAYLGTSGPIYSRAV</sequence>
<evidence type="ECO:0000256" key="13">
    <source>
        <dbReference type="ARBA" id="ARBA00024295"/>
    </source>
</evidence>
<evidence type="ECO:0000256" key="2">
    <source>
        <dbReference type="ARBA" id="ARBA00004785"/>
    </source>
</evidence>
<evidence type="ECO:0000259" key="18">
    <source>
        <dbReference type="PROSITE" id="PS51918"/>
    </source>
</evidence>
<dbReference type="GO" id="GO:0051989">
    <property type="term" value="F:coproporphyrinogen dehydrogenase activity"/>
    <property type="evidence" value="ECO:0007669"/>
    <property type="project" value="UniProtKB-EC"/>
</dbReference>
<comment type="similarity">
    <text evidence="3 15">Belongs to the anaerobic coproporphyrinogen-III oxidase family.</text>
</comment>
<keyword evidence="8 15" id="KW-0479">Metal-binding</keyword>
<keyword evidence="20" id="KW-1185">Reference proteome</keyword>
<evidence type="ECO:0000256" key="11">
    <source>
        <dbReference type="ARBA" id="ARBA00023014"/>
    </source>
</evidence>
<dbReference type="HOGENOM" id="CLU_027579_3_0_5"/>
<feature type="binding site" evidence="16">
    <location>
        <begin position="117"/>
        <end position="118"/>
    </location>
    <ligand>
        <name>S-adenosyl-L-methionine</name>
        <dbReference type="ChEBI" id="CHEBI:59789"/>
        <label>2</label>
    </ligand>
</feature>
<dbReference type="SMART" id="SM00729">
    <property type="entry name" value="Elp3"/>
    <property type="match status" value="1"/>
</dbReference>
<dbReference type="Gene3D" id="3.80.30.20">
    <property type="entry name" value="tm_1862 like domain"/>
    <property type="match status" value="1"/>
</dbReference>
<dbReference type="InterPro" id="IPR058240">
    <property type="entry name" value="rSAM_sf"/>
</dbReference>
<dbReference type="InterPro" id="IPR023404">
    <property type="entry name" value="rSAM_horseshoe"/>
</dbReference>
<dbReference type="PANTHER" id="PTHR13932:SF6">
    <property type="entry name" value="OXYGEN-INDEPENDENT COPROPORPHYRINOGEN III OXIDASE"/>
    <property type="match status" value="1"/>
</dbReference>
<evidence type="ECO:0000256" key="17">
    <source>
        <dbReference type="PIRSR" id="PIRSR000167-2"/>
    </source>
</evidence>
<dbReference type="PANTHER" id="PTHR13932">
    <property type="entry name" value="COPROPORPHYRINIGEN III OXIDASE"/>
    <property type="match status" value="1"/>
</dbReference>
<dbReference type="PATRIC" id="fig|504832.7.peg.3080"/>
<evidence type="ECO:0000313" key="19">
    <source>
        <dbReference type="EMBL" id="AEI07610.1"/>
    </source>
</evidence>
<evidence type="ECO:0000256" key="5">
    <source>
        <dbReference type="ARBA" id="ARBA00022485"/>
    </source>
</evidence>
<evidence type="ECO:0000256" key="3">
    <source>
        <dbReference type="ARBA" id="ARBA00005493"/>
    </source>
</evidence>
<dbReference type="eggNOG" id="COG0635">
    <property type="taxonomic scope" value="Bacteria"/>
</dbReference>
<feature type="binding site" evidence="16">
    <location>
        <position position="213"/>
    </location>
    <ligand>
        <name>S-adenosyl-L-methionine</name>
        <dbReference type="ChEBI" id="CHEBI:59789"/>
        <label>2</label>
    </ligand>
</feature>
<dbReference type="STRING" id="504832.OCA5_c29190"/>
<evidence type="ECO:0000256" key="16">
    <source>
        <dbReference type="PIRSR" id="PIRSR000167-1"/>
    </source>
</evidence>
<reference evidence="19 20" key="1">
    <citation type="journal article" date="2011" name="J. Bacteriol.">
        <title>Complete genome sequences of the chemolithoautotrophic Oligotropha carboxidovorans strains OM4 and OM5.</title>
        <authorList>
            <person name="Volland S."/>
            <person name="Rachinger M."/>
            <person name="Strittmatter A."/>
            <person name="Daniel R."/>
            <person name="Gottschalk G."/>
            <person name="Meyer O."/>
        </authorList>
    </citation>
    <scope>NUCLEOTIDE SEQUENCE [LARGE SCALE GENOMIC DNA]</scope>
    <source>
        <strain evidence="20">ATCC 49405 / DSM 1227 / KCTC 32145 / OM5</strain>
    </source>
</reference>
<comment type="cofactor">
    <cofactor evidence="15 17">
        <name>[4Fe-4S] cluster</name>
        <dbReference type="ChEBI" id="CHEBI:49883"/>
    </cofactor>
    <text evidence="15 17">Binds 1 [4Fe-4S] cluster. The cluster is coordinated with 3 cysteines and an exchangeable S-adenosyl-L-methionine.</text>
</comment>
<keyword evidence="10 15" id="KW-0408">Iron</keyword>
<keyword evidence="11 15" id="KW-0411">Iron-sulfur</keyword>
<dbReference type="Proteomes" id="UP000007730">
    <property type="component" value="Chromosome"/>
</dbReference>
<keyword evidence="6 15" id="KW-0963">Cytoplasm</keyword>
<keyword evidence="5 15" id="KW-0004">4Fe-4S</keyword>
<evidence type="ECO:0000256" key="1">
    <source>
        <dbReference type="ARBA" id="ARBA00004496"/>
    </source>
</evidence>
<evidence type="ECO:0000313" key="20">
    <source>
        <dbReference type="Proteomes" id="UP000007730"/>
    </source>
</evidence>
<proteinExistence type="inferred from homology"/>
<dbReference type="AlphaFoldDB" id="F8BXT1"/>
<dbReference type="EMBL" id="CP002826">
    <property type="protein sequence ID" value="AEI07610.1"/>
    <property type="molecule type" value="Genomic_DNA"/>
</dbReference>
<dbReference type="GO" id="GO:0051539">
    <property type="term" value="F:4 iron, 4 sulfur cluster binding"/>
    <property type="evidence" value="ECO:0007669"/>
    <property type="project" value="UniProtKB-KW"/>
</dbReference>
<name>F8BXT1_AFIC5</name>
<dbReference type="PROSITE" id="PS51918">
    <property type="entry name" value="RADICAL_SAM"/>
    <property type="match status" value="1"/>
</dbReference>
<dbReference type="GO" id="GO:0004109">
    <property type="term" value="F:coproporphyrinogen oxidase activity"/>
    <property type="evidence" value="ECO:0007669"/>
    <property type="project" value="InterPro"/>
</dbReference>